<comment type="caution">
    <text evidence="1">The sequence shown here is derived from an EMBL/GenBank/DDBJ whole genome shotgun (WGS) entry which is preliminary data.</text>
</comment>
<dbReference type="GeneID" id="41988905"/>
<dbReference type="PANTHER" id="PTHR38797">
    <property type="entry name" value="NUCLEAR PORE COMPLEX PROTEIN NUP85-RELATED"/>
    <property type="match status" value="1"/>
</dbReference>
<dbReference type="RefSeq" id="XP_031001806.1">
    <property type="nucleotide sequence ID" value="XM_031153627.1"/>
</dbReference>
<reference evidence="1 2" key="1">
    <citation type="submission" date="2018-05" db="EMBL/GenBank/DDBJ databases">
        <title>Genome sequencing and assembly of the regulated plant pathogen Lachnellula willkommii and related sister species for the development of diagnostic species identification markers.</title>
        <authorList>
            <person name="Giroux E."/>
            <person name="Bilodeau G."/>
        </authorList>
    </citation>
    <scope>NUCLEOTIDE SEQUENCE [LARGE SCALE GENOMIC DNA]</scope>
    <source>
        <strain evidence="1 2">CBS 185.66</strain>
    </source>
</reference>
<protein>
    <submittedName>
        <fullName evidence="1">Uncharacterized protein</fullName>
    </submittedName>
</protein>
<dbReference type="Proteomes" id="UP000431533">
    <property type="component" value="Unassembled WGS sequence"/>
</dbReference>
<dbReference type="OrthoDB" id="3350591at2759"/>
<organism evidence="1 2">
    <name type="scientific">Lachnellula hyalina</name>
    <dbReference type="NCBI Taxonomy" id="1316788"/>
    <lineage>
        <taxon>Eukaryota</taxon>
        <taxon>Fungi</taxon>
        <taxon>Dikarya</taxon>
        <taxon>Ascomycota</taxon>
        <taxon>Pezizomycotina</taxon>
        <taxon>Leotiomycetes</taxon>
        <taxon>Helotiales</taxon>
        <taxon>Lachnaceae</taxon>
        <taxon>Lachnellula</taxon>
    </lineage>
</organism>
<keyword evidence="2" id="KW-1185">Reference proteome</keyword>
<dbReference type="Pfam" id="PF12311">
    <property type="entry name" value="DUF3632"/>
    <property type="match status" value="1"/>
</dbReference>
<dbReference type="EMBL" id="QGMH01000210">
    <property type="protein sequence ID" value="TVY23018.1"/>
    <property type="molecule type" value="Genomic_DNA"/>
</dbReference>
<gene>
    <name evidence="1" type="ORF">LHYA1_G008707</name>
</gene>
<name>A0A8H8QUH8_9HELO</name>
<dbReference type="InterPro" id="IPR053204">
    <property type="entry name" value="Oxopyrrolidines_Biosynth-assoc"/>
</dbReference>
<accession>A0A8H8QUH8</accession>
<evidence type="ECO:0000313" key="2">
    <source>
        <dbReference type="Proteomes" id="UP000431533"/>
    </source>
</evidence>
<evidence type="ECO:0000313" key="1">
    <source>
        <dbReference type="EMBL" id="TVY23018.1"/>
    </source>
</evidence>
<dbReference type="InterPro" id="IPR022085">
    <property type="entry name" value="OpdG"/>
</dbReference>
<proteinExistence type="predicted"/>
<dbReference type="AlphaFoldDB" id="A0A8H8QUH8"/>
<dbReference type="PANTHER" id="PTHR38797:SF4">
    <property type="entry name" value="NUCLEAR PORE COMPLEX PROTEIN NUP85"/>
    <property type="match status" value="1"/>
</dbReference>
<sequence length="287" mass="31999">MLFEPLDFEPIKDDERSVLNSDAQLDILGLFETAISSSPSPNIDEKAKRFVSDLVAFAPKEKSGLDADIIASITWKVLINTASCIHCRHYGQDVLVKIVSLLGTAGDTWKDHPGFGIVMRENWNRNPVFQLDDDDDDDGREFTLDEWLNLNSFVARLGKEFISFGLWELRDGLEGPQAEETETSAPVAVINTRVLVATEWIIRGGRGLLRESLLNSLSHEPRSGKSWNGGPLFPGARGFNLERWGFWKRRLGELRKDAVESSQNAIDEAVELMTALEAEAANAWGVN</sequence>